<comment type="similarity">
    <text evidence="2">Belongs to the UPF0718 family.</text>
</comment>
<dbReference type="GO" id="GO:0005886">
    <property type="term" value="C:plasma membrane"/>
    <property type="evidence" value="ECO:0007669"/>
    <property type="project" value="UniProtKB-SubCell"/>
</dbReference>
<feature type="transmembrane region" description="Helical" evidence="7">
    <location>
        <begin position="39"/>
        <end position="64"/>
    </location>
</feature>
<keyword evidence="4 7" id="KW-0812">Transmembrane</keyword>
<feature type="transmembrane region" description="Helical" evidence="7">
    <location>
        <begin position="249"/>
        <end position="268"/>
    </location>
</feature>
<keyword evidence="3" id="KW-1003">Cell membrane</keyword>
<dbReference type="EMBL" id="DRWX01000329">
    <property type="protein sequence ID" value="HHM96964.1"/>
    <property type="molecule type" value="Genomic_DNA"/>
</dbReference>
<dbReference type="PANTHER" id="PTHR43299:SF1">
    <property type="entry name" value="UPF0718 PROTEIN YRAQ"/>
    <property type="match status" value="1"/>
</dbReference>
<proteinExistence type="inferred from homology"/>
<feature type="transmembrane region" description="Helical" evidence="7">
    <location>
        <begin position="312"/>
        <end position="331"/>
    </location>
</feature>
<feature type="transmembrane region" description="Helical" evidence="7">
    <location>
        <begin position="117"/>
        <end position="137"/>
    </location>
</feature>
<evidence type="ECO:0000256" key="1">
    <source>
        <dbReference type="ARBA" id="ARBA00004651"/>
    </source>
</evidence>
<gene>
    <name evidence="8" type="ORF">ENM21_07120</name>
</gene>
<evidence type="ECO:0000256" key="5">
    <source>
        <dbReference type="ARBA" id="ARBA00022989"/>
    </source>
</evidence>
<dbReference type="PANTHER" id="PTHR43299">
    <property type="entry name" value="UPF0718 PROTEIN YRAQ"/>
    <property type="match status" value="1"/>
</dbReference>
<feature type="transmembrane region" description="Helical" evidence="7">
    <location>
        <begin position="280"/>
        <end position="300"/>
    </location>
</feature>
<feature type="transmembrane region" description="Helical" evidence="7">
    <location>
        <begin position="217"/>
        <end position="237"/>
    </location>
</feature>
<evidence type="ECO:0000313" key="8">
    <source>
        <dbReference type="EMBL" id="HHM96964.1"/>
    </source>
</evidence>
<dbReference type="AlphaFoldDB" id="A0A7C5RTS0"/>
<organism evidence="8">
    <name type="scientific">Thermomicrobium roseum</name>
    <dbReference type="NCBI Taxonomy" id="500"/>
    <lineage>
        <taxon>Bacteria</taxon>
        <taxon>Pseudomonadati</taxon>
        <taxon>Thermomicrobiota</taxon>
        <taxon>Thermomicrobia</taxon>
        <taxon>Thermomicrobiales</taxon>
        <taxon>Thermomicrobiaceae</taxon>
        <taxon>Thermomicrobium</taxon>
    </lineage>
</organism>
<accession>A0A7C5RTS0</accession>
<reference evidence="8" key="1">
    <citation type="journal article" date="2020" name="mSystems">
        <title>Genome- and Community-Level Interaction Insights into Carbon Utilization and Element Cycling Functions of Hydrothermarchaeota in Hydrothermal Sediment.</title>
        <authorList>
            <person name="Zhou Z."/>
            <person name="Liu Y."/>
            <person name="Xu W."/>
            <person name="Pan J."/>
            <person name="Luo Z.H."/>
            <person name="Li M."/>
        </authorList>
    </citation>
    <scope>NUCLEOTIDE SEQUENCE [LARGE SCALE GENOMIC DNA]</scope>
    <source>
        <strain evidence="8">SpSt-1065</strain>
    </source>
</reference>
<comment type="subcellular location">
    <subcellularLocation>
        <location evidence="1">Cell membrane</location>
        <topology evidence="1">Multi-pass membrane protein</topology>
    </subcellularLocation>
</comment>
<evidence type="ECO:0000256" key="2">
    <source>
        <dbReference type="ARBA" id="ARBA00006386"/>
    </source>
</evidence>
<evidence type="ECO:0000256" key="4">
    <source>
        <dbReference type="ARBA" id="ARBA00022692"/>
    </source>
</evidence>
<comment type="caution">
    <text evidence="8">The sequence shown here is derived from an EMBL/GenBank/DDBJ whole genome shotgun (WGS) entry which is preliminary data.</text>
</comment>
<evidence type="ECO:0000256" key="6">
    <source>
        <dbReference type="ARBA" id="ARBA00023136"/>
    </source>
</evidence>
<evidence type="ECO:0000256" key="3">
    <source>
        <dbReference type="ARBA" id="ARBA00022475"/>
    </source>
</evidence>
<dbReference type="Pfam" id="PF03773">
    <property type="entry name" value="ArsP_1"/>
    <property type="match status" value="1"/>
</dbReference>
<sequence length="332" mass="35567">MSLRTALCRQSDWQRLVGWDSRAFDFALLPPVLWPLAEAVNLLLLSWYSISLGIVIGAVLLVLLQASQRVRRVLCSDGLSAHLVGSLSAIAYPFCSCCAGPMGASLYRGGASLGASLAFVVAAPLLNVTSLFLAFLLLPPEYFALRLRSGVGLAVFGTWLVVRVAGRDALRHVVTGARRLTVLERLTTAFAFEREFSGRSLETPVQIIQAWVRASWIIARVAIPVFLISATAIGWVTPILLSLGGHNPFWLVHVATTFGVLFVSPTWTEITFALPLIERGLTGAAAALLVALPATSLPSLVDFGAALRDWRVPVALVAIVSAVSVLAGLLFL</sequence>
<evidence type="ECO:0008006" key="9">
    <source>
        <dbReference type="Google" id="ProtNLM"/>
    </source>
</evidence>
<keyword evidence="5 7" id="KW-1133">Transmembrane helix</keyword>
<name>A0A7C5RTS0_THERO</name>
<keyword evidence="6 7" id="KW-0472">Membrane</keyword>
<dbReference type="InterPro" id="IPR005524">
    <property type="entry name" value="DUF318"/>
</dbReference>
<evidence type="ECO:0000256" key="7">
    <source>
        <dbReference type="SAM" id="Phobius"/>
    </source>
</evidence>
<protein>
    <recommendedName>
        <fullName evidence="9">Permease</fullName>
    </recommendedName>
</protein>